<dbReference type="GO" id="GO:0042781">
    <property type="term" value="F:3'-tRNA processing endoribonuclease activity"/>
    <property type="evidence" value="ECO:0007669"/>
    <property type="project" value="TreeGrafter"/>
</dbReference>
<protein>
    <recommendedName>
        <fullName evidence="6 7">Ribonuclease P protein component</fullName>
        <shortName evidence="6">RNase P protein</shortName>
        <shortName evidence="6">RNaseP protein</shortName>
        <ecNumber evidence="6 7">3.1.26.5</ecNumber>
    </recommendedName>
    <alternativeName>
        <fullName evidence="6">Protein C5</fullName>
    </alternativeName>
</protein>
<reference evidence="8 9" key="1">
    <citation type="journal article" date="2016" name="Nat. Commun.">
        <title>Thousands of microbial genomes shed light on interconnected biogeochemical processes in an aquifer system.</title>
        <authorList>
            <person name="Anantharaman K."/>
            <person name="Brown C.T."/>
            <person name="Hug L.A."/>
            <person name="Sharon I."/>
            <person name="Castelle C.J."/>
            <person name="Probst A.J."/>
            <person name="Thomas B.C."/>
            <person name="Singh A."/>
            <person name="Wilkins M.J."/>
            <person name="Karaoz U."/>
            <person name="Brodie E.L."/>
            <person name="Williams K.H."/>
            <person name="Hubbard S.S."/>
            <person name="Banfield J.F."/>
        </authorList>
    </citation>
    <scope>NUCLEOTIDE SEQUENCE [LARGE SCALE GENOMIC DNA]</scope>
</reference>
<dbReference type="GO" id="GO:0030677">
    <property type="term" value="C:ribonuclease P complex"/>
    <property type="evidence" value="ECO:0007669"/>
    <property type="project" value="TreeGrafter"/>
</dbReference>
<dbReference type="InterPro" id="IPR000100">
    <property type="entry name" value="RNase_P"/>
</dbReference>
<dbReference type="Gene3D" id="3.30.230.10">
    <property type="match status" value="1"/>
</dbReference>
<keyword evidence="1 6" id="KW-0819">tRNA processing</keyword>
<evidence type="ECO:0000256" key="4">
    <source>
        <dbReference type="ARBA" id="ARBA00022801"/>
    </source>
</evidence>
<comment type="catalytic activity">
    <reaction evidence="6">
        <text>Endonucleolytic cleavage of RNA, removing 5'-extranucleotides from tRNA precursor.</text>
        <dbReference type="EC" id="3.1.26.5"/>
    </reaction>
</comment>
<evidence type="ECO:0000313" key="8">
    <source>
        <dbReference type="EMBL" id="OGD25577.1"/>
    </source>
</evidence>
<name>A0A1F5B4N7_9BACT</name>
<organism evidence="8 9">
    <name type="scientific">Candidatus Azambacteria bacterium RIFCSPHIGHO2_01_FULL_40_24</name>
    <dbReference type="NCBI Taxonomy" id="1797301"/>
    <lineage>
        <taxon>Bacteria</taxon>
        <taxon>Candidatus Azamiibacteriota</taxon>
    </lineage>
</organism>
<dbReference type="GO" id="GO:0000049">
    <property type="term" value="F:tRNA binding"/>
    <property type="evidence" value="ECO:0007669"/>
    <property type="project" value="UniProtKB-UniRule"/>
</dbReference>
<evidence type="ECO:0000256" key="6">
    <source>
        <dbReference type="HAMAP-Rule" id="MF_00227"/>
    </source>
</evidence>
<evidence type="ECO:0000313" key="9">
    <source>
        <dbReference type="Proteomes" id="UP000176431"/>
    </source>
</evidence>
<dbReference type="EMBL" id="MEYK01000008">
    <property type="protein sequence ID" value="OGD25577.1"/>
    <property type="molecule type" value="Genomic_DNA"/>
</dbReference>
<dbReference type="SUPFAM" id="SSF54211">
    <property type="entry name" value="Ribosomal protein S5 domain 2-like"/>
    <property type="match status" value="1"/>
</dbReference>
<dbReference type="PANTHER" id="PTHR33992:SF1">
    <property type="entry name" value="RIBONUCLEASE P PROTEIN COMPONENT"/>
    <property type="match status" value="1"/>
</dbReference>
<evidence type="ECO:0000256" key="5">
    <source>
        <dbReference type="ARBA" id="ARBA00022884"/>
    </source>
</evidence>
<keyword evidence="5 6" id="KW-0694">RNA-binding</keyword>
<dbReference type="GO" id="GO:0004526">
    <property type="term" value="F:ribonuclease P activity"/>
    <property type="evidence" value="ECO:0007669"/>
    <property type="project" value="UniProtKB-UniRule"/>
</dbReference>
<gene>
    <name evidence="6" type="primary">rnpA</name>
    <name evidence="8" type="ORF">A2819_01540</name>
</gene>
<comment type="caution">
    <text evidence="8">The sequence shown here is derived from an EMBL/GenBank/DDBJ whole genome shotgun (WGS) entry which is preliminary data.</text>
</comment>
<evidence type="ECO:0000256" key="3">
    <source>
        <dbReference type="ARBA" id="ARBA00022759"/>
    </source>
</evidence>
<accession>A0A1F5B4N7</accession>
<comment type="similarity">
    <text evidence="6">Belongs to the RnpA family.</text>
</comment>
<evidence type="ECO:0000256" key="7">
    <source>
        <dbReference type="NCBIfam" id="TIGR00188"/>
    </source>
</evidence>
<dbReference type="InterPro" id="IPR014721">
    <property type="entry name" value="Ribsml_uS5_D2-typ_fold_subgr"/>
</dbReference>
<comment type="function">
    <text evidence="6">RNaseP catalyzes the removal of the 5'-leader sequence from pre-tRNA to produce the mature 5'-terminus. It can also cleave other RNA substrates such as 4.5S RNA. The protein component plays an auxiliary but essential role in vivo by binding to the 5'-leader sequence and broadening the substrate specificity of the ribozyme.</text>
</comment>
<dbReference type="AlphaFoldDB" id="A0A1F5B4N7"/>
<keyword evidence="2 6" id="KW-0540">Nuclease</keyword>
<dbReference type="PANTHER" id="PTHR33992">
    <property type="entry name" value="RIBONUCLEASE P PROTEIN COMPONENT"/>
    <property type="match status" value="1"/>
</dbReference>
<evidence type="ECO:0000256" key="2">
    <source>
        <dbReference type="ARBA" id="ARBA00022722"/>
    </source>
</evidence>
<proteinExistence type="inferred from homology"/>
<dbReference type="NCBIfam" id="TIGR00188">
    <property type="entry name" value="rnpA"/>
    <property type="match status" value="1"/>
</dbReference>
<dbReference type="InterPro" id="IPR020568">
    <property type="entry name" value="Ribosomal_Su5_D2-typ_SF"/>
</dbReference>
<dbReference type="HAMAP" id="MF_00227">
    <property type="entry name" value="RNase_P"/>
    <property type="match status" value="1"/>
</dbReference>
<evidence type="ECO:0000256" key="1">
    <source>
        <dbReference type="ARBA" id="ARBA00022694"/>
    </source>
</evidence>
<dbReference type="GO" id="GO:0001682">
    <property type="term" value="P:tRNA 5'-leader removal"/>
    <property type="evidence" value="ECO:0007669"/>
    <property type="project" value="UniProtKB-UniRule"/>
</dbReference>
<sequence>MLPGINRLKSDEDFKNVFKNGKKSENQFFRIKFLKNQKNLSRFGFIISTKLLKKATVRNILKRRLRMICRHLLKDLKCKFDVVIWPKTNSISLNYKDLTNYLRELILAKEN</sequence>
<dbReference type="Proteomes" id="UP000176431">
    <property type="component" value="Unassembled WGS sequence"/>
</dbReference>
<dbReference type="EC" id="3.1.26.5" evidence="6 7"/>
<dbReference type="Pfam" id="PF00825">
    <property type="entry name" value="Ribonuclease_P"/>
    <property type="match status" value="1"/>
</dbReference>
<keyword evidence="3 6" id="KW-0255">Endonuclease</keyword>
<comment type="subunit">
    <text evidence="6">Consists of a catalytic RNA component (M1 or rnpB) and a protein subunit.</text>
</comment>
<keyword evidence="4 6" id="KW-0378">Hydrolase</keyword>